<evidence type="ECO:0000313" key="2">
    <source>
        <dbReference type="EMBL" id="KAF9519235.1"/>
    </source>
</evidence>
<name>A0A9P6E1W8_9AGAM</name>
<feature type="compositionally biased region" description="Pro residues" evidence="1">
    <location>
        <begin position="74"/>
        <end position="92"/>
    </location>
</feature>
<feature type="compositionally biased region" description="Acidic residues" evidence="1">
    <location>
        <begin position="128"/>
        <end position="143"/>
    </location>
</feature>
<evidence type="ECO:0000313" key="3">
    <source>
        <dbReference type="Proteomes" id="UP000886523"/>
    </source>
</evidence>
<organism evidence="2 3">
    <name type="scientific">Hydnum rufescens UP504</name>
    <dbReference type="NCBI Taxonomy" id="1448309"/>
    <lineage>
        <taxon>Eukaryota</taxon>
        <taxon>Fungi</taxon>
        <taxon>Dikarya</taxon>
        <taxon>Basidiomycota</taxon>
        <taxon>Agaricomycotina</taxon>
        <taxon>Agaricomycetes</taxon>
        <taxon>Cantharellales</taxon>
        <taxon>Hydnaceae</taxon>
        <taxon>Hydnum</taxon>
    </lineage>
</organism>
<accession>A0A9P6E1W8</accession>
<evidence type="ECO:0000256" key="1">
    <source>
        <dbReference type="SAM" id="MobiDB-lite"/>
    </source>
</evidence>
<reference evidence="2" key="1">
    <citation type="journal article" date="2020" name="Nat. Commun.">
        <title>Large-scale genome sequencing of mycorrhizal fungi provides insights into the early evolution of symbiotic traits.</title>
        <authorList>
            <person name="Miyauchi S."/>
            <person name="Kiss E."/>
            <person name="Kuo A."/>
            <person name="Drula E."/>
            <person name="Kohler A."/>
            <person name="Sanchez-Garcia M."/>
            <person name="Morin E."/>
            <person name="Andreopoulos B."/>
            <person name="Barry K.W."/>
            <person name="Bonito G."/>
            <person name="Buee M."/>
            <person name="Carver A."/>
            <person name="Chen C."/>
            <person name="Cichocki N."/>
            <person name="Clum A."/>
            <person name="Culley D."/>
            <person name="Crous P.W."/>
            <person name="Fauchery L."/>
            <person name="Girlanda M."/>
            <person name="Hayes R.D."/>
            <person name="Keri Z."/>
            <person name="LaButti K."/>
            <person name="Lipzen A."/>
            <person name="Lombard V."/>
            <person name="Magnuson J."/>
            <person name="Maillard F."/>
            <person name="Murat C."/>
            <person name="Nolan M."/>
            <person name="Ohm R.A."/>
            <person name="Pangilinan J."/>
            <person name="Pereira M.F."/>
            <person name="Perotto S."/>
            <person name="Peter M."/>
            <person name="Pfister S."/>
            <person name="Riley R."/>
            <person name="Sitrit Y."/>
            <person name="Stielow J.B."/>
            <person name="Szollosi G."/>
            <person name="Zifcakova L."/>
            <person name="Stursova M."/>
            <person name="Spatafora J.W."/>
            <person name="Tedersoo L."/>
            <person name="Vaario L.M."/>
            <person name="Yamada A."/>
            <person name="Yan M."/>
            <person name="Wang P."/>
            <person name="Xu J."/>
            <person name="Bruns T."/>
            <person name="Baldrian P."/>
            <person name="Vilgalys R."/>
            <person name="Dunand C."/>
            <person name="Henrissat B."/>
            <person name="Grigoriev I.V."/>
            <person name="Hibbett D."/>
            <person name="Nagy L.G."/>
            <person name="Martin F.M."/>
        </authorList>
    </citation>
    <scope>NUCLEOTIDE SEQUENCE</scope>
    <source>
        <strain evidence="2">UP504</strain>
    </source>
</reference>
<dbReference type="OrthoDB" id="3065151at2759"/>
<dbReference type="EMBL" id="MU128919">
    <property type="protein sequence ID" value="KAF9519235.1"/>
    <property type="molecule type" value="Genomic_DNA"/>
</dbReference>
<keyword evidence="3" id="KW-1185">Reference proteome</keyword>
<comment type="caution">
    <text evidence="2">The sequence shown here is derived from an EMBL/GenBank/DDBJ whole genome shotgun (WGS) entry which is preliminary data.</text>
</comment>
<dbReference type="AlphaFoldDB" id="A0A9P6E1W8"/>
<sequence length="185" mass="19249">MSTPQPPPRNLLPLVPCISSRDPSVDLDDSRPVRDSLSTDSANAKVHTELKPTSQKDSVPQVVINEKPVSPTTAPSPPISPLNTDLPPPPPITEVVVPPSPKTHLLPPSETAGVTSGAVQAPGSTGREEEDDSQLASSDDEDGDHNGTSGEGTVPDEDEEDRLILQGGIGIPIVVSDRSILSGVV</sequence>
<dbReference type="Proteomes" id="UP000886523">
    <property type="component" value="Unassembled WGS sequence"/>
</dbReference>
<proteinExistence type="predicted"/>
<protein>
    <submittedName>
        <fullName evidence="2">Uncharacterized protein</fullName>
    </submittedName>
</protein>
<gene>
    <name evidence="2" type="ORF">BS47DRAFT_1337463</name>
</gene>
<feature type="region of interest" description="Disordered" evidence="1">
    <location>
        <begin position="1"/>
        <end position="162"/>
    </location>
</feature>
<feature type="compositionally biased region" description="Pro residues" evidence="1">
    <location>
        <begin position="1"/>
        <end position="10"/>
    </location>
</feature>